<gene>
    <name evidence="2" type="ORF">DXU93_01625</name>
</gene>
<feature type="transmembrane region" description="Helical" evidence="1">
    <location>
        <begin position="146"/>
        <end position="170"/>
    </location>
</feature>
<sequence length="185" mass="21358">MTLDHIYKLIIKGFGVFILIKSFDYLFFAAEVIIDFSQNPNEQFDLFLEGHTFMNILKFALYLFIGLISIFKSEKIKALLFKKEILDDDVIDQSKRHRYPINNFFLFVVRICGLIFVVIALSQIISGIFAAIFIRQTSHYSEGSLVFVLVGVLSRLILPICELICGLILIKTPNWLRRLMGLENL</sequence>
<keyword evidence="1" id="KW-0812">Transmembrane</keyword>
<feature type="transmembrane region" description="Helical" evidence="1">
    <location>
        <begin position="53"/>
        <end position="71"/>
    </location>
</feature>
<dbReference type="AlphaFoldDB" id="A0A3E1F1P2"/>
<keyword evidence="3" id="KW-1185">Reference proteome</keyword>
<feature type="transmembrane region" description="Helical" evidence="1">
    <location>
        <begin position="104"/>
        <end position="134"/>
    </location>
</feature>
<accession>A0A3E1F1P2</accession>
<organism evidence="2 3">
    <name type="scientific">Brumimicrobium aurantiacum</name>
    <dbReference type="NCBI Taxonomy" id="1737063"/>
    <lineage>
        <taxon>Bacteria</taxon>
        <taxon>Pseudomonadati</taxon>
        <taxon>Bacteroidota</taxon>
        <taxon>Flavobacteriia</taxon>
        <taxon>Flavobacteriales</taxon>
        <taxon>Crocinitomicaceae</taxon>
        <taxon>Brumimicrobium</taxon>
    </lineage>
</organism>
<evidence type="ECO:0000313" key="3">
    <source>
        <dbReference type="Proteomes" id="UP000257127"/>
    </source>
</evidence>
<evidence type="ECO:0000256" key="1">
    <source>
        <dbReference type="SAM" id="Phobius"/>
    </source>
</evidence>
<dbReference type="Proteomes" id="UP000257127">
    <property type="component" value="Unassembled WGS sequence"/>
</dbReference>
<comment type="caution">
    <text evidence="2">The sequence shown here is derived from an EMBL/GenBank/DDBJ whole genome shotgun (WGS) entry which is preliminary data.</text>
</comment>
<protein>
    <submittedName>
        <fullName evidence="2">Uncharacterized protein</fullName>
    </submittedName>
</protein>
<reference evidence="2 3" key="1">
    <citation type="submission" date="2018-08" db="EMBL/GenBank/DDBJ databases">
        <title>The draft genome squence of Brumimicrobium sp. N62.</title>
        <authorList>
            <person name="Du Z.-J."/>
            <person name="Luo H.-R."/>
        </authorList>
    </citation>
    <scope>NUCLEOTIDE SEQUENCE [LARGE SCALE GENOMIC DNA]</scope>
    <source>
        <strain evidence="2 3">N62</strain>
    </source>
</reference>
<dbReference type="EMBL" id="QURB01000001">
    <property type="protein sequence ID" value="RFC55659.1"/>
    <property type="molecule type" value="Genomic_DNA"/>
</dbReference>
<evidence type="ECO:0000313" key="2">
    <source>
        <dbReference type="EMBL" id="RFC55659.1"/>
    </source>
</evidence>
<name>A0A3E1F1P2_9FLAO</name>
<feature type="transmembrane region" description="Helical" evidence="1">
    <location>
        <begin position="9"/>
        <end position="33"/>
    </location>
</feature>
<keyword evidence="1" id="KW-1133">Transmembrane helix</keyword>
<keyword evidence="1" id="KW-0472">Membrane</keyword>
<proteinExistence type="predicted"/>